<name>A0ABP4VU75_9ACTN</name>
<keyword evidence="3" id="KW-1185">Reference proteome</keyword>
<proteinExistence type="predicted"/>
<dbReference type="EMBL" id="BAAAME010000004">
    <property type="protein sequence ID" value="GAA1738172.1"/>
    <property type="molecule type" value="Genomic_DNA"/>
</dbReference>
<gene>
    <name evidence="2" type="ORF">GCM10009710_18090</name>
</gene>
<dbReference type="Proteomes" id="UP001501057">
    <property type="component" value="Unassembled WGS sequence"/>
</dbReference>
<evidence type="ECO:0000313" key="3">
    <source>
        <dbReference type="Proteomes" id="UP001501057"/>
    </source>
</evidence>
<dbReference type="Pfam" id="PF13279">
    <property type="entry name" value="4HBT_2"/>
    <property type="match status" value="1"/>
</dbReference>
<dbReference type="Gene3D" id="3.10.129.10">
    <property type="entry name" value="Hotdog Thioesterase"/>
    <property type="match status" value="2"/>
</dbReference>
<dbReference type="InterPro" id="IPR050563">
    <property type="entry name" value="4-hydroxybenzoyl-CoA_TE"/>
</dbReference>
<evidence type="ECO:0000259" key="1">
    <source>
        <dbReference type="Pfam" id="PF20791"/>
    </source>
</evidence>
<feature type="domain" description="Acyl-ACP thioesterase-like C-terminal" evidence="1">
    <location>
        <begin position="4"/>
        <end position="33"/>
    </location>
</feature>
<accession>A0ABP4VU75</accession>
<dbReference type="PANTHER" id="PTHR31793:SF24">
    <property type="entry name" value="LONG-CHAIN ACYL-COA THIOESTERASE FADM"/>
    <property type="match status" value="1"/>
</dbReference>
<reference evidence="3" key="1">
    <citation type="journal article" date="2019" name="Int. J. Syst. Evol. Microbiol.">
        <title>The Global Catalogue of Microorganisms (GCM) 10K type strain sequencing project: providing services to taxonomists for standard genome sequencing and annotation.</title>
        <authorList>
            <consortium name="The Broad Institute Genomics Platform"/>
            <consortium name="The Broad Institute Genome Sequencing Center for Infectious Disease"/>
            <person name="Wu L."/>
            <person name="Ma J."/>
        </authorList>
    </citation>
    <scope>NUCLEOTIDE SEQUENCE [LARGE SCALE GENOMIC DNA]</scope>
    <source>
        <strain evidence="3">JCM 13518</strain>
    </source>
</reference>
<organism evidence="2 3">
    <name type="scientific">Aeromicrobium alkaliterrae</name>
    <dbReference type="NCBI Taxonomy" id="302168"/>
    <lineage>
        <taxon>Bacteria</taxon>
        <taxon>Bacillati</taxon>
        <taxon>Actinomycetota</taxon>
        <taxon>Actinomycetes</taxon>
        <taxon>Propionibacteriales</taxon>
        <taxon>Nocardioidaceae</taxon>
        <taxon>Aeromicrobium</taxon>
    </lineage>
</organism>
<dbReference type="SUPFAM" id="SSF54637">
    <property type="entry name" value="Thioesterase/thiol ester dehydrase-isomerase"/>
    <property type="match status" value="2"/>
</dbReference>
<dbReference type="RefSeq" id="WP_344200325.1">
    <property type="nucleotide sequence ID" value="NZ_BAAAME010000004.1"/>
</dbReference>
<protein>
    <recommendedName>
        <fullName evidence="1">Acyl-ACP thioesterase-like C-terminal domain-containing protein</fullName>
    </recommendedName>
</protein>
<comment type="caution">
    <text evidence="2">The sequence shown here is derived from an EMBL/GenBank/DDBJ whole genome shotgun (WGS) entry which is preliminary data.</text>
</comment>
<dbReference type="Pfam" id="PF20791">
    <property type="entry name" value="Acyl-ACP_TE_C"/>
    <property type="match status" value="1"/>
</dbReference>
<dbReference type="PANTHER" id="PTHR31793">
    <property type="entry name" value="4-HYDROXYBENZOYL-COA THIOESTERASE FAMILY MEMBER"/>
    <property type="match status" value="1"/>
</dbReference>
<dbReference type="InterPro" id="IPR049427">
    <property type="entry name" value="Acyl-ACP_TE_C"/>
</dbReference>
<dbReference type="InterPro" id="IPR029069">
    <property type="entry name" value="HotDog_dom_sf"/>
</dbReference>
<evidence type="ECO:0000313" key="2">
    <source>
        <dbReference type="EMBL" id="GAA1738172.1"/>
    </source>
</evidence>
<sequence>MTRYRLPMRWADLDQLNHVNNVVYLAYAAEARAALVDDGVVDAALEPVSIGIDFLRPMMLSRRSVDVEQELDADVLTQEITQAVDPAAEPEREGQHDVFARLETRLGARADLGAPQVDGTPFPFRGRRGDVDPSGSVDPVRVFEYFQEARIIWMSRAGRSREIGHVVVAHVEVEYGRPVPWRREAWEMVVAVSRFGTKSFTLVCEWRDGETVLARNTAVLVAFDVSTQAARPLTAAERAYLEGL</sequence>